<dbReference type="Proteomes" id="UP001597053">
    <property type="component" value="Unassembled WGS sequence"/>
</dbReference>
<keyword evidence="2" id="KW-1185">Reference proteome</keyword>
<dbReference type="SUPFAM" id="SSF63825">
    <property type="entry name" value="YWTD domain"/>
    <property type="match status" value="1"/>
</dbReference>
<dbReference type="SUPFAM" id="SSF49464">
    <property type="entry name" value="Carboxypeptidase regulatory domain-like"/>
    <property type="match status" value="1"/>
</dbReference>
<sequence length="408" mass="43036">VRVESPNARQPITATTDADGFYQLEAPAGPITVTALQPGYDLPPATATVAETKVVKHDIALRTPLLVADKSKVSVSARAGQTRTATVTLTNKGDLPATWLAREIDSATPPAGVPGKVLSSFAVKDFYYAFGVGYRNGELIVSNSYLLGQVQRFAADGTSLAKGVLDIGGWPSDMAYVPGRDLMCAPKMWIVGDLPIVCFDPDTLEVKETITGPWAGKLYYGLAYRAADDTFYLSGDGVIRHIAGLSHPQPGSVLGECTPPVPWMTGLALNEEHNVLWGINQDAKEAIWAMEPDTCRALASMPDPDPNPISGAGLDIDEQGNLWTVAYRNQPYSSKVYHVDGSLPAYSDVPWLSAGTSGDVAPGQKGAVTVTVDTTGLTPGTYVATVLVTNNGAKGASTPVTVSVTVTK</sequence>
<organism evidence="1 2">
    <name type="scientific">Micromonospora azadirachtae</name>
    <dbReference type="NCBI Taxonomy" id="1970735"/>
    <lineage>
        <taxon>Bacteria</taxon>
        <taxon>Bacillati</taxon>
        <taxon>Actinomycetota</taxon>
        <taxon>Actinomycetes</taxon>
        <taxon>Micromonosporales</taxon>
        <taxon>Micromonosporaceae</taxon>
        <taxon>Micromonospora</taxon>
    </lineage>
</organism>
<protein>
    <submittedName>
        <fullName evidence="1">Uncharacterized protein</fullName>
    </submittedName>
</protein>
<feature type="non-terminal residue" evidence="1">
    <location>
        <position position="1"/>
    </location>
</feature>
<accession>A0ABW3A178</accession>
<evidence type="ECO:0000313" key="1">
    <source>
        <dbReference type="EMBL" id="MFD0784646.1"/>
    </source>
</evidence>
<dbReference type="Gene3D" id="2.60.40.1120">
    <property type="entry name" value="Carboxypeptidase-like, regulatory domain"/>
    <property type="match status" value="1"/>
</dbReference>
<dbReference type="EMBL" id="JBHTHM010000492">
    <property type="protein sequence ID" value="MFD0784646.1"/>
    <property type="molecule type" value="Genomic_DNA"/>
</dbReference>
<name>A0ABW3A178_9ACTN</name>
<proteinExistence type="predicted"/>
<comment type="caution">
    <text evidence="1">The sequence shown here is derived from an EMBL/GenBank/DDBJ whole genome shotgun (WGS) entry which is preliminary data.</text>
</comment>
<dbReference type="InterPro" id="IPR008969">
    <property type="entry name" value="CarboxyPept-like_regulatory"/>
</dbReference>
<evidence type="ECO:0000313" key="2">
    <source>
        <dbReference type="Proteomes" id="UP001597053"/>
    </source>
</evidence>
<gene>
    <name evidence="1" type="ORF">ACFQZ8_12085</name>
</gene>
<reference evidence="2" key="1">
    <citation type="journal article" date="2019" name="Int. J. Syst. Evol. Microbiol.">
        <title>The Global Catalogue of Microorganisms (GCM) 10K type strain sequencing project: providing services to taxonomists for standard genome sequencing and annotation.</title>
        <authorList>
            <consortium name="The Broad Institute Genomics Platform"/>
            <consortium name="The Broad Institute Genome Sequencing Center for Infectious Disease"/>
            <person name="Wu L."/>
            <person name="Ma J."/>
        </authorList>
    </citation>
    <scope>NUCLEOTIDE SEQUENCE [LARGE SCALE GENOMIC DNA]</scope>
    <source>
        <strain evidence="2">JCM 32148</strain>
    </source>
</reference>